<feature type="transmembrane region" description="Helical" evidence="9">
    <location>
        <begin position="164"/>
        <end position="183"/>
    </location>
</feature>
<evidence type="ECO:0000256" key="5">
    <source>
        <dbReference type="ARBA" id="ARBA00022856"/>
    </source>
</evidence>
<feature type="transmembrane region" description="Helical" evidence="9">
    <location>
        <begin position="492"/>
        <end position="514"/>
    </location>
</feature>
<evidence type="ECO:0000256" key="7">
    <source>
        <dbReference type="ARBA" id="ARBA00022989"/>
    </source>
</evidence>
<feature type="transmembrane region" description="Helical" evidence="9">
    <location>
        <begin position="846"/>
        <end position="868"/>
    </location>
</feature>
<dbReference type="Proteomes" id="UP001227230">
    <property type="component" value="Chromosome 19"/>
</dbReference>
<evidence type="ECO:0000313" key="11">
    <source>
        <dbReference type="Proteomes" id="UP001227230"/>
    </source>
</evidence>
<evidence type="ECO:0000256" key="2">
    <source>
        <dbReference type="ARBA" id="ARBA00005484"/>
    </source>
</evidence>
<comment type="subcellular location">
    <subcellularLocation>
        <location evidence="1">Membrane</location>
        <topology evidence="1">Multi-pass membrane protein</topology>
    </subcellularLocation>
</comment>
<keyword evidence="3" id="KW-0813">Transport</keyword>
<evidence type="ECO:0000256" key="3">
    <source>
        <dbReference type="ARBA" id="ARBA00022448"/>
    </source>
</evidence>
<evidence type="ECO:0000256" key="9">
    <source>
        <dbReference type="SAM" id="Phobius"/>
    </source>
</evidence>
<protein>
    <recommendedName>
        <fullName evidence="12">Oligopeptide transporter 1</fullName>
    </recommendedName>
</protein>
<gene>
    <name evidence="10" type="ORF">VitviT2T_030032</name>
</gene>
<keyword evidence="8 9" id="KW-0472">Membrane</keyword>
<keyword evidence="4 9" id="KW-0812">Transmembrane</keyword>
<feature type="transmembrane region" description="Helical" evidence="9">
    <location>
        <begin position="401"/>
        <end position="421"/>
    </location>
</feature>
<sequence length="908" mass="101454">MAEPQDGVTQPKPQEQQHLDIEATGDEEVNDCPIEQVRLTVPITDDPTEPVLTFRTWVLGVASCVILSFVNQFFGYRSNQLSISSVSAQIVTLPLGKFMAATLPEKPIKVPCTKWSFSLNPGPFNIKEHVLITMFANSGSGGVYAVGILTIVKAFYKRSLSPGAGYLLVQTTQLLGYGWAGLFRKYLVDSPYMWWPSNLVQVSLFRALHEKEKRSKGGLTRLQFFLIVFISSFAYYLVPNYLFPSIGTVSIICLIWKNSITAQQIGSGLYGMGLGSFGLDWATVASFLGSPLATPGFAIINILVGFFIIVYILLPLTYYNNAYEAKKFPIFSSHTFDSTGQPYNLTRILNPKTFSVDLAEYNAYSKLYLSVFFSVTYGISFATLAASVSHVALFNGRFRQAASTTMVGNFAMLCLGILFHLTHRHNNGHDKSGMQPGLNVITELIIGFIYPGKPLANVVFKTYGYISMSQALTFLSDFKLGHYMKIPPRSMFLVQLVGTVIASSVYFGTAWWLLTTVKHICDRDLLPEGSPWTCPGDDVFYNASVIWGVIGPLRMFGRLGVYPEMNWFFLAGFLAPVPVWFLSRKFPNQKWIRLIHMPIIIGATGNMPPARAVHFVMWGIVGVFFNFYVYNRYKQWWAKHTYILSAALDAGVAFMGIIIFFALQSKDIFGVDWWGLAADDHCPLASCPTAPGVVAEVCVQLVGTVIASSIYFGTAWWLLTSVEYICDPALLPEGSPWTCPGDNVFYSASIIWGVVGPLRMFARLGVYPEMNWFFLAGFLAPVPLWFLSRKFPNQKWIRLIHMPIIIKATGNMPPARAVHFVMWGIVGVFFNFYVHNRYRQWWAKHTYILSAALDAGVAFMGIIIFFTLQSKDILGVGWWGLEAEDHCPLASCPRAPRVVAEGCPSFEE</sequence>
<feature type="transmembrane region" description="Helical" evidence="9">
    <location>
        <begin position="769"/>
        <end position="787"/>
    </location>
</feature>
<dbReference type="NCBIfam" id="TIGR00728">
    <property type="entry name" value="OPT_sfam"/>
    <property type="match status" value="3"/>
</dbReference>
<feature type="transmembrane region" description="Helical" evidence="9">
    <location>
        <begin position="642"/>
        <end position="663"/>
    </location>
</feature>
<feature type="transmembrane region" description="Helical" evidence="9">
    <location>
        <begin position="54"/>
        <end position="74"/>
    </location>
</feature>
<feature type="transmembrane region" description="Helical" evidence="9">
    <location>
        <begin position="296"/>
        <end position="319"/>
    </location>
</feature>
<dbReference type="EMBL" id="CP126666">
    <property type="protein sequence ID" value="WKA12669.1"/>
    <property type="molecule type" value="Genomic_DNA"/>
</dbReference>
<reference evidence="10 11" key="1">
    <citation type="journal article" date="2023" name="Hortic Res">
        <title>The complete reference genome for grapevine (Vitis vinifera L.) genetics and breeding.</title>
        <authorList>
            <person name="Shi X."/>
            <person name="Cao S."/>
            <person name="Wang X."/>
            <person name="Huang S."/>
            <person name="Wang Y."/>
            <person name="Liu Z."/>
            <person name="Liu W."/>
            <person name="Leng X."/>
            <person name="Peng Y."/>
            <person name="Wang N."/>
            <person name="Wang Y."/>
            <person name="Ma Z."/>
            <person name="Xu X."/>
            <person name="Zhang F."/>
            <person name="Xue H."/>
            <person name="Zhong H."/>
            <person name="Wang Y."/>
            <person name="Zhang K."/>
            <person name="Velt A."/>
            <person name="Avia K."/>
            <person name="Holtgrawe D."/>
            <person name="Grimplet J."/>
            <person name="Matus J.T."/>
            <person name="Ware D."/>
            <person name="Wu X."/>
            <person name="Wang H."/>
            <person name="Liu C."/>
            <person name="Fang Y."/>
            <person name="Rustenholz C."/>
            <person name="Cheng Z."/>
            <person name="Xiao H."/>
            <person name="Zhou Y."/>
        </authorList>
    </citation>
    <scope>NUCLEOTIDE SEQUENCE [LARGE SCALE GENOMIC DNA]</scope>
    <source>
        <strain evidence="11">cv. Pinot noir / PN40024</strain>
        <tissue evidence="10">Leaf</tissue>
    </source>
</reference>
<feature type="transmembrane region" description="Helical" evidence="9">
    <location>
        <begin position="130"/>
        <end position="152"/>
    </location>
</feature>
<dbReference type="InterPro" id="IPR004648">
    <property type="entry name" value="Oligpept_transpt"/>
</dbReference>
<proteinExistence type="inferred from homology"/>
<keyword evidence="7 9" id="KW-1133">Transmembrane helix</keyword>
<feature type="transmembrane region" description="Helical" evidence="9">
    <location>
        <begin position="817"/>
        <end position="834"/>
    </location>
</feature>
<organism evidence="10 11">
    <name type="scientific">Vitis vinifera</name>
    <name type="common">Grape</name>
    <dbReference type="NCBI Taxonomy" id="29760"/>
    <lineage>
        <taxon>Eukaryota</taxon>
        <taxon>Viridiplantae</taxon>
        <taxon>Streptophyta</taxon>
        <taxon>Embryophyta</taxon>
        <taxon>Tracheophyta</taxon>
        <taxon>Spermatophyta</taxon>
        <taxon>Magnoliopsida</taxon>
        <taxon>eudicotyledons</taxon>
        <taxon>Gunneridae</taxon>
        <taxon>Pentapetalae</taxon>
        <taxon>rosids</taxon>
        <taxon>Vitales</taxon>
        <taxon>Vitaceae</taxon>
        <taxon>Viteae</taxon>
        <taxon>Vitis</taxon>
    </lineage>
</organism>
<name>A0ABY9E0J3_VITVI</name>
<dbReference type="InterPro" id="IPR004813">
    <property type="entry name" value="OPT"/>
</dbReference>
<feature type="transmembrane region" description="Helical" evidence="9">
    <location>
        <begin position="269"/>
        <end position="290"/>
    </location>
</feature>
<evidence type="ECO:0008006" key="12">
    <source>
        <dbReference type="Google" id="ProtNLM"/>
    </source>
</evidence>
<dbReference type="Pfam" id="PF03169">
    <property type="entry name" value="OPT"/>
    <property type="match status" value="3"/>
</dbReference>
<evidence type="ECO:0000256" key="6">
    <source>
        <dbReference type="ARBA" id="ARBA00022927"/>
    </source>
</evidence>
<evidence type="ECO:0000256" key="4">
    <source>
        <dbReference type="ARBA" id="ARBA00022692"/>
    </source>
</evidence>
<evidence type="ECO:0000256" key="8">
    <source>
        <dbReference type="ARBA" id="ARBA00023136"/>
    </source>
</evidence>
<feature type="transmembrane region" description="Helical" evidence="9">
    <location>
        <begin position="218"/>
        <end position="235"/>
    </location>
</feature>
<comment type="similarity">
    <text evidence="2">Belongs to the oligopeptide OPT transporter (TC 2.A.67.1) family.</text>
</comment>
<evidence type="ECO:0000256" key="1">
    <source>
        <dbReference type="ARBA" id="ARBA00004141"/>
    </source>
</evidence>
<evidence type="ECO:0000313" key="10">
    <source>
        <dbReference type="EMBL" id="WKA12669.1"/>
    </source>
</evidence>
<dbReference type="PANTHER" id="PTHR22601">
    <property type="entry name" value="ISP4 LIKE PROTEIN"/>
    <property type="match status" value="1"/>
</dbReference>
<feature type="transmembrane region" description="Helical" evidence="9">
    <location>
        <begin position="367"/>
        <end position="389"/>
    </location>
</feature>
<keyword evidence="11" id="KW-1185">Reference proteome</keyword>
<feature type="transmembrane region" description="Helical" evidence="9">
    <location>
        <begin position="565"/>
        <end position="582"/>
    </location>
</feature>
<feature type="transmembrane region" description="Helical" evidence="9">
    <location>
        <begin position="613"/>
        <end position="630"/>
    </location>
</feature>
<keyword evidence="5" id="KW-0571">Peptide transport</keyword>
<accession>A0ABY9E0J3</accession>
<keyword evidence="6" id="KW-0653">Protein transport</keyword>